<sequence length="80" mass="8956">MQDQKGNWLEFAQADRTPVDITSDEQPLPYGTGHPNRLKGIVDSLSVDRVLDLGCNAAIWSPIFGNSEYYGLDQEPEMFP</sequence>
<feature type="non-terminal residue" evidence="2">
    <location>
        <position position="80"/>
    </location>
</feature>
<comment type="caution">
    <text evidence="2">The sequence shown here is derived from an EMBL/GenBank/DDBJ whole genome shotgun (WGS) entry which is preliminary data.</text>
</comment>
<feature type="region of interest" description="Disordered" evidence="1">
    <location>
        <begin position="12"/>
        <end position="34"/>
    </location>
</feature>
<reference evidence="2" key="1">
    <citation type="journal article" date="2015" name="Nature">
        <title>Complex archaea that bridge the gap between prokaryotes and eukaryotes.</title>
        <authorList>
            <person name="Spang A."/>
            <person name="Saw J.H."/>
            <person name="Jorgensen S.L."/>
            <person name="Zaremba-Niedzwiedzka K."/>
            <person name="Martijn J."/>
            <person name="Lind A.E."/>
            <person name="van Eijk R."/>
            <person name="Schleper C."/>
            <person name="Guy L."/>
            <person name="Ettema T.J."/>
        </authorList>
    </citation>
    <scope>NUCLEOTIDE SEQUENCE</scope>
</reference>
<name>A0A0F9IVY4_9ZZZZ</name>
<protein>
    <submittedName>
        <fullName evidence="2">Uncharacterized protein</fullName>
    </submittedName>
</protein>
<dbReference type="InterPro" id="IPR029063">
    <property type="entry name" value="SAM-dependent_MTases_sf"/>
</dbReference>
<evidence type="ECO:0000313" key="2">
    <source>
        <dbReference type="EMBL" id="KKL97875.1"/>
    </source>
</evidence>
<dbReference type="EMBL" id="LAZR01018060">
    <property type="protein sequence ID" value="KKL97875.1"/>
    <property type="molecule type" value="Genomic_DNA"/>
</dbReference>
<accession>A0A0F9IVY4</accession>
<dbReference type="SUPFAM" id="SSF53335">
    <property type="entry name" value="S-adenosyl-L-methionine-dependent methyltransferases"/>
    <property type="match status" value="1"/>
</dbReference>
<proteinExistence type="predicted"/>
<dbReference type="AlphaFoldDB" id="A0A0F9IVY4"/>
<evidence type="ECO:0000256" key="1">
    <source>
        <dbReference type="SAM" id="MobiDB-lite"/>
    </source>
</evidence>
<organism evidence="2">
    <name type="scientific">marine sediment metagenome</name>
    <dbReference type="NCBI Taxonomy" id="412755"/>
    <lineage>
        <taxon>unclassified sequences</taxon>
        <taxon>metagenomes</taxon>
        <taxon>ecological metagenomes</taxon>
    </lineage>
</organism>
<gene>
    <name evidence="2" type="ORF">LCGC14_1830080</name>
</gene>